<dbReference type="RefSeq" id="XP_040631446.1">
    <property type="nucleotide sequence ID" value="XM_040767926.1"/>
</dbReference>
<reference evidence="3 4" key="1">
    <citation type="journal article" date="2012" name="Science">
        <title>The Paleozoic origin of enzymatic lignin decomposition reconstructed from 31 fungal genomes.</title>
        <authorList>
            <person name="Floudas D."/>
            <person name="Binder M."/>
            <person name="Riley R."/>
            <person name="Barry K."/>
            <person name="Blanchette R.A."/>
            <person name="Henrissat B."/>
            <person name="Martinez A.T."/>
            <person name="Otillar R."/>
            <person name="Spatafora J.W."/>
            <person name="Yadav J.S."/>
            <person name="Aerts A."/>
            <person name="Benoit I."/>
            <person name="Boyd A."/>
            <person name="Carlson A."/>
            <person name="Copeland A."/>
            <person name="Coutinho P.M."/>
            <person name="de Vries R.P."/>
            <person name="Ferreira P."/>
            <person name="Findley K."/>
            <person name="Foster B."/>
            <person name="Gaskell J."/>
            <person name="Glotzer D."/>
            <person name="Gorecki P."/>
            <person name="Heitman J."/>
            <person name="Hesse C."/>
            <person name="Hori C."/>
            <person name="Igarashi K."/>
            <person name="Jurgens J.A."/>
            <person name="Kallen N."/>
            <person name="Kersten P."/>
            <person name="Kohler A."/>
            <person name="Kuees U."/>
            <person name="Kumar T.K.A."/>
            <person name="Kuo A."/>
            <person name="LaButti K."/>
            <person name="Larrondo L.F."/>
            <person name="Lindquist E."/>
            <person name="Ling A."/>
            <person name="Lombard V."/>
            <person name="Lucas S."/>
            <person name="Lundell T."/>
            <person name="Martin R."/>
            <person name="McLaughlin D.J."/>
            <person name="Morgenstern I."/>
            <person name="Morin E."/>
            <person name="Murat C."/>
            <person name="Nagy L.G."/>
            <person name="Nolan M."/>
            <person name="Ohm R.A."/>
            <person name="Patyshakuliyeva A."/>
            <person name="Rokas A."/>
            <person name="Ruiz-Duenas F.J."/>
            <person name="Sabat G."/>
            <person name="Salamov A."/>
            <person name="Samejima M."/>
            <person name="Schmutz J."/>
            <person name="Slot J.C."/>
            <person name="St John F."/>
            <person name="Stenlid J."/>
            <person name="Sun H."/>
            <person name="Sun S."/>
            <person name="Syed K."/>
            <person name="Tsang A."/>
            <person name="Wiebenga A."/>
            <person name="Young D."/>
            <person name="Pisabarro A."/>
            <person name="Eastwood D.C."/>
            <person name="Martin F."/>
            <person name="Cullen D."/>
            <person name="Grigoriev I.V."/>
            <person name="Hibbett D.S."/>
        </authorList>
    </citation>
    <scope>NUCLEOTIDE SEQUENCE [LARGE SCALE GENOMIC DNA]</scope>
    <source>
        <strain evidence="3 4">DJM-731 SS1</strain>
    </source>
</reference>
<proteinExistence type="predicted"/>
<accession>M5GDI2</accession>
<dbReference type="Proteomes" id="UP000030653">
    <property type="component" value="Unassembled WGS sequence"/>
</dbReference>
<evidence type="ECO:0000313" key="3">
    <source>
        <dbReference type="EMBL" id="EJU04552.1"/>
    </source>
</evidence>
<feature type="chain" id="PRO_5004067686" description="Extracellular membrane protein CFEM domain-containing protein" evidence="2">
    <location>
        <begin position="19"/>
        <end position="242"/>
    </location>
</feature>
<organism evidence="3 4">
    <name type="scientific">Dacryopinax primogenitus (strain DJM 731)</name>
    <name type="common">Brown rot fungus</name>
    <dbReference type="NCBI Taxonomy" id="1858805"/>
    <lineage>
        <taxon>Eukaryota</taxon>
        <taxon>Fungi</taxon>
        <taxon>Dikarya</taxon>
        <taxon>Basidiomycota</taxon>
        <taxon>Agaricomycotina</taxon>
        <taxon>Dacrymycetes</taxon>
        <taxon>Dacrymycetales</taxon>
        <taxon>Dacrymycetaceae</taxon>
        <taxon>Dacryopinax</taxon>
    </lineage>
</organism>
<protein>
    <recommendedName>
        <fullName evidence="5">Extracellular membrane protein CFEM domain-containing protein</fullName>
    </recommendedName>
</protein>
<keyword evidence="4" id="KW-1185">Reference proteome</keyword>
<dbReference type="EMBL" id="JH795857">
    <property type="protein sequence ID" value="EJU04552.1"/>
    <property type="molecule type" value="Genomic_DNA"/>
</dbReference>
<dbReference type="STRING" id="1858805.M5GDI2"/>
<gene>
    <name evidence="3" type="ORF">DACRYDRAFT_104432</name>
</gene>
<feature type="signal peptide" evidence="2">
    <location>
        <begin position="1"/>
        <end position="18"/>
    </location>
</feature>
<dbReference type="AlphaFoldDB" id="M5GDI2"/>
<dbReference type="HOGENOM" id="CLU_1147164_0_0_1"/>
<sequence length="242" mass="23376">MKLALLTAIVLFTTGAISRPNVPRASLVARQSSPATAAGPFPSAGAICASQCSSSSDQALLAQLSTVACDASPSCICGTLEAFSLPCVTCLLGAEGATITNLEGVCGSLNLGTTTTTIASATPSQAQSSSTTSVTPTSSPTSSPTGARGIFTSSSSNTPDSSGTASGYSTSVSTTISTSTPSGSAGNGESSTFSTDSSSSSIANAPTNSSPAAGRSAAGPTVDIKVAMVVLTALVAGVVLLM</sequence>
<evidence type="ECO:0000313" key="4">
    <source>
        <dbReference type="Proteomes" id="UP000030653"/>
    </source>
</evidence>
<name>M5GDI2_DACPD</name>
<dbReference type="GeneID" id="63682988"/>
<evidence type="ECO:0000256" key="1">
    <source>
        <dbReference type="SAM" id="MobiDB-lite"/>
    </source>
</evidence>
<evidence type="ECO:0000256" key="2">
    <source>
        <dbReference type="SAM" id="SignalP"/>
    </source>
</evidence>
<keyword evidence="2" id="KW-0732">Signal</keyword>
<feature type="region of interest" description="Disordered" evidence="1">
    <location>
        <begin position="120"/>
        <end position="217"/>
    </location>
</feature>
<evidence type="ECO:0008006" key="5">
    <source>
        <dbReference type="Google" id="ProtNLM"/>
    </source>
</evidence>
<feature type="compositionally biased region" description="Low complexity" evidence="1">
    <location>
        <begin position="120"/>
        <end position="145"/>
    </location>
</feature>
<feature type="compositionally biased region" description="Low complexity" evidence="1">
    <location>
        <begin position="152"/>
        <end position="217"/>
    </location>
</feature>